<dbReference type="PANTHER" id="PTHR47978">
    <property type="match status" value="1"/>
</dbReference>
<dbReference type="FunFam" id="3.40.50.300:FF:001204">
    <property type="entry name" value="Small GTP-binding protein, putative"/>
    <property type="match status" value="1"/>
</dbReference>
<dbReference type="SMART" id="SM00174">
    <property type="entry name" value="RHO"/>
    <property type="match status" value="1"/>
</dbReference>
<evidence type="ECO:0000256" key="1">
    <source>
        <dbReference type="ARBA" id="ARBA00022741"/>
    </source>
</evidence>
<dbReference type="GO" id="GO:0005525">
    <property type="term" value="F:GTP binding"/>
    <property type="evidence" value="ECO:0007669"/>
    <property type="project" value="InterPro"/>
</dbReference>
<proteinExistence type="predicted"/>
<dbReference type="EMBL" id="MLAK01000698">
    <property type="protein sequence ID" value="OHT07403.1"/>
    <property type="molecule type" value="Genomic_DNA"/>
</dbReference>
<comment type="caution">
    <text evidence="2">The sequence shown here is derived from an EMBL/GenBank/DDBJ whole genome shotgun (WGS) entry which is preliminary data.</text>
</comment>
<dbReference type="GeneID" id="94838447"/>
<dbReference type="PROSITE" id="PS51420">
    <property type="entry name" value="RHO"/>
    <property type="match status" value="1"/>
</dbReference>
<gene>
    <name evidence="2" type="primary">ypt5</name>
    <name evidence="2" type="ORF">TRFO_24423</name>
</gene>
<protein>
    <submittedName>
        <fullName evidence="2">GTP-binding protein ypt5</fullName>
    </submittedName>
</protein>
<dbReference type="VEuPathDB" id="TrichDB:TRFO_24423"/>
<name>A0A1J4K868_9EUKA</name>
<dbReference type="InterPro" id="IPR001806">
    <property type="entry name" value="Small_GTPase"/>
</dbReference>
<evidence type="ECO:0000313" key="2">
    <source>
        <dbReference type="EMBL" id="OHT07403.1"/>
    </source>
</evidence>
<dbReference type="PRINTS" id="PR00449">
    <property type="entry name" value="RASTRNSFRMNG"/>
</dbReference>
<dbReference type="AlphaFoldDB" id="A0A1J4K868"/>
<dbReference type="InterPro" id="IPR005225">
    <property type="entry name" value="Small_GTP-bd"/>
</dbReference>
<keyword evidence="3" id="KW-1185">Reference proteome</keyword>
<dbReference type="CDD" id="cd00154">
    <property type="entry name" value="Rab"/>
    <property type="match status" value="1"/>
</dbReference>
<dbReference type="Pfam" id="PF00071">
    <property type="entry name" value="Ras"/>
    <property type="match status" value="1"/>
</dbReference>
<dbReference type="PROSITE" id="PS51421">
    <property type="entry name" value="RAS"/>
    <property type="match status" value="1"/>
</dbReference>
<keyword evidence="1" id="KW-0547">Nucleotide-binding</keyword>
<dbReference type="GO" id="GO:0003924">
    <property type="term" value="F:GTPase activity"/>
    <property type="evidence" value="ECO:0007669"/>
    <property type="project" value="InterPro"/>
</dbReference>
<dbReference type="SMART" id="SM00175">
    <property type="entry name" value="RAB"/>
    <property type="match status" value="1"/>
</dbReference>
<organism evidence="2 3">
    <name type="scientific">Tritrichomonas foetus</name>
    <dbReference type="NCBI Taxonomy" id="1144522"/>
    <lineage>
        <taxon>Eukaryota</taxon>
        <taxon>Metamonada</taxon>
        <taxon>Parabasalia</taxon>
        <taxon>Tritrichomonadida</taxon>
        <taxon>Tritrichomonadidae</taxon>
        <taxon>Tritrichomonas</taxon>
    </lineage>
</organism>
<reference evidence="2" key="1">
    <citation type="submission" date="2016-10" db="EMBL/GenBank/DDBJ databases">
        <authorList>
            <person name="Benchimol M."/>
            <person name="Almeida L.G."/>
            <person name="Vasconcelos A.T."/>
            <person name="Perreira-Neves A."/>
            <person name="Rosa I.A."/>
            <person name="Tasca T."/>
            <person name="Bogo M.R."/>
            <person name="de Souza W."/>
        </authorList>
    </citation>
    <scope>NUCLEOTIDE SEQUENCE [LARGE SCALE GENOMIC DNA]</scope>
    <source>
        <strain evidence="2">K</strain>
    </source>
</reference>
<dbReference type="SUPFAM" id="SSF52540">
    <property type="entry name" value="P-loop containing nucleoside triphosphate hydrolases"/>
    <property type="match status" value="1"/>
</dbReference>
<dbReference type="SMART" id="SM00173">
    <property type="entry name" value="RAS"/>
    <property type="match status" value="1"/>
</dbReference>
<sequence length="195" mass="21916">MTTRAKIVFIGNTEVGKTSLIQQYIDKNVDDIQSTVSAAYSQVEIECDSAVVTLDVWDTAGQEKFRSMGTMYYHNADIAVAVFDVTSPQSFDDLEKWIQSFKEHSKSDYVVIVGNKIDLPNELHKVTQEDAENWAAEQNCECFFTSATTGENVNELFENIGKKVAEGNYIVHSYEREEAQKLDDEKSGNESLPCC</sequence>
<dbReference type="RefSeq" id="XP_068360539.1">
    <property type="nucleotide sequence ID" value="XM_068503743.1"/>
</dbReference>
<dbReference type="NCBIfam" id="TIGR00231">
    <property type="entry name" value="small_GTP"/>
    <property type="match status" value="1"/>
</dbReference>
<evidence type="ECO:0000313" key="3">
    <source>
        <dbReference type="Proteomes" id="UP000179807"/>
    </source>
</evidence>
<dbReference type="PROSITE" id="PS51419">
    <property type="entry name" value="RAB"/>
    <property type="match status" value="1"/>
</dbReference>
<dbReference type="InterPro" id="IPR027417">
    <property type="entry name" value="P-loop_NTPase"/>
</dbReference>
<accession>A0A1J4K868</accession>
<dbReference type="Gene3D" id="3.40.50.300">
    <property type="entry name" value="P-loop containing nucleotide triphosphate hydrolases"/>
    <property type="match status" value="1"/>
</dbReference>
<dbReference type="Proteomes" id="UP000179807">
    <property type="component" value="Unassembled WGS sequence"/>
</dbReference>